<dbReference type="OrthoDB" id="9801155at2"/>
<dbReference type="InterPro" id="IPR017972">
    <property type="entry name" value="Cyt_P450_CS"/>
</dbReference>
<dbReference type="PANTHER" id="PTHR46696:SF1">
    <property type="entry name" value="CYTOCHROME P450 YJIB-RELATED"/>
    <property type="match status" value="1"/>
</dbReference>
<name>A0A418WFT8_9PROT</name>
<protein>
    <submittedName>
        <fullName evidence="3">Cytochrome P450</fullName>
    </submittedName>
</protein>
<keyword evidence="2" id="KW-0408">Iron</keyword>
<reference evidence="3 4" key="1">
    <citation type="submission" date="2018-09" db="EMBL/GenBank/DDBJ databases">
        <authorList>
            <person name="Zhu H."/>
        </authorList>
    </citation>
    <scope>NUCLEOTIDE SEQUENCE [LARGE SCALE GENOMIC DNA]</scope>
    <source>
        <strain evidence="3 4">K1W22B-8</strain>
    </source>
</reference>
<dbReference type="PRINTS" id="PR00385">
    <property type="entry name" value="P450"/>
</dbReference>
<keyword evidence="4" id="KW-1185">Reference proteome</keyword>
<evidence type="ECO:0000256" key="1">
    <source>
        <dbReference type="ARBA" id="ARBA00010617"/>
    </source>
</evidence>
<dbReference type="EMBL" id="QYUK01000011">
    <property type="protein sequence ID" value="RJF88789.1"/>
    <property type="molecule type" value="Genomic_DNA"/>
</dbReference>
<dbReference type="GO" id="GO:0016705">
    <property type="term" value="F:oxidoreductase activity, acting on paired donors, with incorporation or reduction of molecular oxygen"/>
    <property type="evidence" value="ECO:0007669"/>
    <property type="project" value="InterPro"/>
</dbReference>
<dbReference type="AlphaFoldDB" id="A0A418WFT8"/>
<dbReference type="GO" id="GO:0005506">
    <property type="term" value="F:iron ion binding"/>
    <property type="evidence" value="ECO:0007669"/>
    <property type="project" value="InterPro"/>
</dbReference>
<keyword evidence="2" id="KW-0479">Metal-binding</keyword>
<comment type="similarity">
    <text evidence="1 2">Belongs to the cytochrome P450 family.</text>
</comment>
<proteinExistence type="inferred from homology"/>
<keyword evidence="2" id="KW-0560">Oxidoreductase</keyword>
<evidence type="ECO:0000313" key="4">
    <source>
        <dbReference type="Proteomes" id="UP000284605"/>
    </source>
</evidence>
<dbReference type="GO" id="GO:0004497">
    <property type="term" value="F:monooxygenase activity"/>
    <property type="evidence" value="ECO:0007669"/>
    <property type="project" value="UniProtKB-KW"/>
</dbReference>
<sequence length="460" mass="50903">MRGDLPAGREEAPFDPLSADIRRCPHPHYDRLNARPVTALPDHPNFYLVSGYDTVVDVLMDPGTYDGQPFPGSEVPIMSAMRPEPHARVRGAVQSIFTRKALEQLTPYIEAVVRRRTDELLRQGRGDLMALWANPIPLSVIARMFGFPDGEADLARLHRYGDAAIRLAIPYGGPGRPLPKGLRARWRQIVGLGRAIPSLLRLLFLMPASERRPQGRFPNPMADKPGYPRTGLPHHPELAHLAIDFQVEVLKIFKQRLARPGNEVADLLIPPFQRGELSLRETLGAAQQILVAGYETTANTLASAIYRLAQDPGLLTFLKADATRIETFVEELLRLDAPLQRTLRRTTRPVTLAGVDLPENAQLIVMLGAANVDGARFDCPHQFDPERKLASRHLAFGRGIHICLGAQLARLEVRLALTELLGRIDGVGLDPANPPERVVDKDIGMWGFARLPVTIVPKAS</sequence>
<dbReference type="SUPFAM" id="SSF48264">
    <property type="entry name" value="Cytochrome P450"/>
    <property type="match status" value="1"/>
</dbReference>
<comment type="caution">
    <text evidence="3">The sequence shown here is derived from an EMBL/GenBank/DDBJ whole genome shotgun (WGS) entry which is preliminary data.</text>
</comment>
<dbReference type="Proteomes" id="UP000284605">
    <property type="component" value="Unassembled WGS sequence"/>
</dbReference>
<dbReference type="PANTHER" id="PTHR46696">
    <property type="entry name" value="P450, PUTATIVE (EUROFUNG)-RELATED"/>
    <property type="match status" value="1"/>
</dbReference>
<keyword evidence="2" id="KW-0503">Monooxygenase</keyword>
<dbReference type="GO" id="GO:0020037">
    <property type="term" value="F:heme binding"/>
    <property type="evidence" value="ECO:0007669"/>
    <property type="project" value="InterPro"/>
</dbReference>
<dbReference type="InterPro" id="IPR001128">
    <property type="entry name" value="Cyt_P450"/>
</dbReference>
<keyword evidence="2" id="KW-0349">Heme</keyword>
<dbReference type="InterPro" id="IPR036396">
    <property type="entry name" value="Cyt_P450_sf"/>
</dbReference>
<dbReference type="Gene3D" id="1.10.630.10">
    <property type="entry name" value="Cytochrome P450"/>
    <property type="match status" value="1"/>
</dbReference>
<dbReference type="RefSeq" id="WP_119779629.1">
    <property type="nucleotide sequence ID" value="NZ_QYUK01000011.1"/>
</dbReference>
<evidence type="ECO:0000256" key="2">
    <source>
        <dbReference type="RuleBase" id="RU000461"/>
    </source>
</evidence>
<gene>
    <name evidence="3" type="ORF">D3874_18840</name>
</gene>
<evidence type="ECO:0000313" key="3">
    <source>
        <dbReference type="EMBL" id="RJF88789.1"/>
    </source>
</evidence>
<organism evidence="3 4">
    <name type="scientific">Oleomonas cavernae</name>
    <dbReference type="NCBI Taxonomy" id="2320859"/>
    <lineage>
        <taxon>Bacteria</taxon>
        <taxon>Pseudomonadati</taxon>
        <taxon>Pseudomonadota</taxon>
        <taxon>Alphaproteobacteria</taxon>
        <taxon>Acetobacterales</taxon>
        <taxon>Acetobacteraceae</taxon>
        <taxon>Oleomonas</taxon>
    </lineage>
</organism>
<dbReference type="PROSITE" id="PS00086">
    <property type="entry name" value="CYTOCHROME_P450"/>
    <property type="match status" value="1"/>
</dbReference>
<accession>A0A418WFT8</accession>
<dbReference type="Pfam" id="PF00067">
    <property type="entry name" value="p450"/>
    <property type="match status" value="1"/>
</dbReference>